<sequence length="336" mass="37966">MILVLLFISQINASGYVETRPYLTWNDSTYFTGYNRGWLELKTADSDHGLQVALDLIVPYDTSTLNYAADNTSISRLALWLGDERTRIIVGKQSLYWGVGRVFRPLDTFNRTNYFEPGYERAGYNALLGYFSLGDLTDIRILAMPDGDINRTLIGTRVGTNFAGNDIGMTIMHRASEHQTIIGGEIAGELAVGYWGEMSYTRNDTIDYTKISVGLDYTFPLTIYAMIEYYFDGSGVDDPAYYDYMMIIEGQRQTLAQHYLYASIGLFNNPFIRPSINSITNLDDRGTIIIPQLSYAIMENAEVTVGLSYTLGSTESEFRNITPYRGAVYVWGKVYF</sequence>
<gene>
    <name evidence="1" type="ORF">AMJ83_00325</name>
</gene>
<organism evidence="1 2">
    <name type="scientific">candidate division WOR_3 bacterium SM23_42</name>
    <dbReference type="NCBI Taxonomy" id="1703779"/>
    <lineage>
        <taxon>Bacteria</taxon>
        <taxon>Bacteria division WOR-3</taxon>
    </lineage>
</organism>
<protein>
    <recommendedName>
        <fullName evidence="3">Alginate export domain-containing protein</fullName>
    </recommendedName>
</protein>
<dbReference type="AlphaFoldDB" id="A0A0S8FY80"/>
<dbReference type="EMBL" id="LJUJ01000001">
    <property type="protein sequence ID" value="KPK64684.1"/>
    <property type="molecule type" value="Genomic_DNA"/>
</dbReference>
<dbReference type="STRING" id="1703779.AMJ83_00325"/>
<name>A0A0S8FY80_UNCW3</name>
<accession>A0A0S8FY80</accession>
<evidence type="ECO:0000313" key="1">
    <source>
        <dbReference type="EMBL" id="KPK64684.1"/>
    </source>
</evidence>
<proteinExistence type="predicted"/>
<evidence type="ECO:0000313" key="2">
    <source>
        <dbReference type="Proteomes" id="UP000051373"/>
    </source>
</evidence>
<comment type="caution">
    <text evidence="1">The sequence shown here is derived from an EMBL/GenBank/DDBJ whole genome shotgun (WGS) entry which is preliminary data.</text>
</comment>
<dbReference type="Proteomes" id="UP000051373">
    <property type="component" value="Unassembled WGS sequence"/>
</dbReference>
<reference evidence="1 2" key="1">
    <citation type="journal article" date="2015" name="Microbiome">
        <title>Genomic resolution of linkages in carbon, nitrogen, and sulfur cycling among widespread estuary sediment bacteria.</title>
        <authorList>
            <person name="Baker B.J."/>
            <person name="Lazar C.S."/>
            <person name="Teske A.P."/>
            <person name="Dick G.J."/>
        </authorList>
    </citation>
    <scope>NUCLEOTIDE SEQUENCE [LARGE SCALE GENOMIC DNA]</scope>
    <source>
        <strain evidence="1">SM23_42</strain>
    </source>
</reference>
<evidence type="ECO:0008006" key="3">
    <source>
        <dbReference type="Google" id="ProtNLM"/>
    </source>
</evidence>